<proteinExistence type="inferred from homology"/>
<keyword evidence="5" id="KW-1185">Reference proteome</keyword>
<reference evidence="4 5" key="2">
    <citation type="journal article" date="2014" name="J. Gen. Appl. Microbiol.">
        <title>The early diverging ascomycetous budding yeast Saitoella complicata has three histone deacetylases belonging to the Clr6, Hos2, and Rpd3 lineages.</title>
        <authorList>
            <person name="Nishida H."/>
            <person name="Matsumoto T."/>
            <person name="Kondo S."/>
            <person name="Hamamoto M."/>
            <person name="Yoshikawa H."/>
        </authorList>
    </citation>
    <scope>NUCLEOTIDE SEQUENCE [LARGE SCALE GENOMIC DNA]</scope>
    <source>
        <strain evidence="4 5">NRRL Y-17804</strain>
    </source>
</reference>
<dbReference type="InterPro" id="IPR012875">
    <property type="entry name" value="SDHF4"/>
</dbReference>
<evidence type="ECO:0000256" key="3">
    <source>
        <dbReference type="SAM" id="MobiDB-lite"/>
    </source>
</evidence>
<dbReference type="Pfam" id="PF07896">
    <property type="entry name" value="DUF1674"/>
    <property type="match status" value="1"/>
</dbReference>
<evidence type="ECO:0000256" key="1">
    <source>
        <dbReference type="ARBA" id="ARBA00005701"/>
    </source>
</evidence>
<dbReference type="PANTHER" id="PTHR28524">
    <property type="entry name" value="SUCCINATE DEHYDROGENASE ASSEMBLY FACTOR 4, MITOCHONDRIAL"/>
    <property type="match status" value="1"/>
</dbReference>
<sequence length="118" mass="13368">MLCLPVRALRPIIRQIRLNSTKPFLESPSPVRLPPHEQAEFERLQKAAEDALQTRTVHPDARSSPTRVEFDGDRNPKTGEIGGPKQDPLRHYKPGQGDKSKGEEYKGDYSFNGRVTDF</sequence>
<dbReference type="OMA" id="GGDWSYN"/>
<feature type="compositionally biased region" description="Basic and acidic residues" evidence="3">
    <location>
        <begin position="68"/>
        <end position="77"/>
    </location>
</feature>
<accession>A0A0E9NHW6</accession>
<dbReference type="Proteomes" id="UP000033140">
    <property type="component" value="Unassembled WGS sequence"/>
</dbReference>
<dbReference type="STRING" id="698492.A0A0E9NHW6"/>
<evidence type="ECO:0000313" key="4">
    <source>
        <dbReference type="EMBL" id="GAO49296.1"/>
    </source>
</evidence>
<organism evidence="4 5">
    <name type="scientific">Saitoella complicata (strain BCRC 22490 / CBS 7301 / JCM 7358 / NBRC 10748 / NRRL Y-17804)</name>
    <dbReference type="NCBI Taxonomy" id="698492"/>
    <lineage>
        <taxon>Eukaryota</taxon>
        <taxon>Fungi</taxon>
        <taxon>Dikarya</taxon>
        <taxon>Ascomycota</taxon>
        <taxon>Taphrinomycotina</taxon>
        <taxon>Taphrinomycotina incertae sedis</taxon>
        <taxon>Saitoella</taxon>
    </lineage>
</organism>
<reference evidence="4 5" key="3">
    <citation type="journal article" date="2015" name="Genome Announc.">
        <title>Draft Genome Sequence of the Archiascomycetous Yeast Saitoella complicata.</title>
        <authorList>
            <person name="Yamauchi K."/>
            <person name="Kondo S."/>
            <person name="Hamamoto M."/>
            <person name="Takahashi Y."/>
            <person name="Ogura Y."/>
            <person name="Hayashi T."/>
            <person name="Nishida H."/>
        </authorList>
    </citation>
    <scope>NUCLEOTIDE SEQUENCE [LARGE SCALE GENOMIC DNA]</scope>
    <source>
        <strain evidence="4 5">NRRL Y-17804</strain>
    </source>
</reference>
<dbReference type="AlphaFoldDB" id="A0A0E9NHW6"/>
<evidence type="ECO:0000313" key="5">
    <source>
        <dbReference type="Proteomes" id="UP000033140"/>
    </source>
</evidence>
<dbReference type="RefSeq" id="XP_019022344.1">
    <property type="nucleotide sequence ID" value="XM_019166355.1"/>
</dbReference>
<feature type="region of interest" description="Disordered" evidence="3">
    <location>
        <begin position="51"/>
        <end position="118"/>
    </location>
</feature>
<dbReference type="OrthoDB" id="201362at2759"/>
<comment type="caution">
    <text evidence="4">The sequence shown here is derived from an EMBL/GenBank/DDBJ whole genome shotgun (WGS) entry which is preliminary data.</text>
</comment>
<evidence type="ECO:0000256" key="2">
    <source>
        <dbReference type="ARBA" id="ARBA00022170"/>
    </source>
</evidence>
<dbReference type="EMBL" id="BACD03000021">
    <property type="protein sequence ID" value="GAO49296.1"/>
    <property type="molecule type" value="Genomic_DNA"/>
</dbReference>
<dbReference type="GO" id="GO:0034553">
    <property type="term" value="P:mitochondrial respiratory chain complex II assembly"/>
    <property type="evidence" value="ECO:0007669"/>
    <property type="project" value="TreeGrafter"/>
</dbReference>
<feature type="compositionally biased region" description="Basic and acidic residues" evidence="3">
    <location>
        <begin position="96"/>
        <end position="107"/>
    </location>
</feature>
<name>A0A0E9NHW6_SAICN</name>
<dbReference type="PANTHER" id="PTHR28524:SF3">
    <property type="entry name" value="SUCCINATE DEHYDROGENASE ASSEMBLY FACTOR 4, MITOCHONDRIAL"/>
    <property type="match status" value="1"/>
</dbReference>
<reference evidence="4 5" key="1">
    <citation type="journal article" date="2011" name="J. Gen. Appl. Microbiol.">
        <title>Draft genome sequencing of the enigmatic yeast Saitoella complicata.</title>
        <authorList>
            <person name="Nishida H."/>
            <person name="Hamamoto M."/>
            <person name="Sugiyama J."/>
        </authorList>
    </citation>
    <scope>NUCLEOTIDE SEQUENCE [LARGE SCALE GENOMIC DNA]</scope>
    <source>
        <strain evidence="4 5">NRRL Y-17804</strain>
    </source>
</reference>
<dbReference type="GO" id="GO:0005739">
    <property type="term" value="C:mitochondrion"/>
    <property type="evidence" value="ECO:0007669"/>
    <property type="project" value="TreeGrafter"/>
</dbReference>
<comment type="similarity">
    <text evidence="1">Belongs to the SDHAF4 family.</text>
</comment>
<protein>
    <recommendedName>
        <fullName evidence="2">Succinate dehydrogenase assembly factor 4, mitochondrial</fullName>
    </recommendedName>
</protein>
<gene>
    <name evidence="4" type="ORF">G7K_3447-t1</name>
</gene>